<dbReference type="AlphaFoldDB" id="A0AAD2I028"/>
<evidence type="ECO:0000313" key="2">
    <source>
        <dbReference type="EMBL" id="CAK5284536.1"/>
    </source>
</evidence>
<dbReference type="Pfam" id="PF12937">
    <property type="entry name" value="F-box-like"/>
    <property type="match status" value="1"/>
</dbReference>
<sequence>MLSKLLASLYLSEFLGIQSPQVDLPDLPNEVWLQILNHLSSVDLGRSITWVSHRFHDLAQPTLLRGLTLHPYSISTGTSEAPVLLYPLGVDEKLARLEARSAAGPAAYVQTCTVTSITEISERDGWDGRDGPAADVYNTLLIPFFTRFLPRFAALRQLELCELDLTREVLVGLATVAELELLTVIRCRMGREGGGIDDPQALWHTIRARTVKLLSTTPDDAADLTLIHFLSPETIDVLTFPRYGAGTDAVLRALPSPGFGHLRKLTLETSTVPFCQITRTARSFPGLTTLRVIVSQVGLPENSDHTLPQVRYLFLEVAEPISAADAIFEIHRYTGIEAMEVKTRPDSWQMDVLASDIAQRPYSDLPALHSFTGPLHTAHSFASQPNLTHLTTYWPDANTALGLIKLLPVASNLTFVELGLWTVDLEVLVAVFERCPMLETLRIHVSTRWVYHESKASWPATLFRSLADGVSSLAPPPTLKNLAISIEYMNVPFASYIDPMNRRDLDRFRDQLRERCSGLQVLFCDGYESLYQWTAQPDRVQWFDRAHPGNESAGGSQFVCFEAS</sequence>
<accession>A0AAD2I028</accession>
<comment type="caution">
    <text evidence="2">The sequence shown here is derived from an EMBL/GenBank/DDBJ whole genome shotgun (WGS) entry which is preliminary data.</text>
</comment>
<dbReference type="CDD" id="cd09917">
    <property type="entry name" value="F-box_SF"/>
    <property type="match status" value="1"/>
</dbReference>
<dbReference type="PROSITE" id="PS50181">
    <property type="entry name" value="FBOX"/>
    <property type="match status" value="1"/>
</dbReference>
<dbReference type="Gene3D" id="3.80.10.10">
    <property type="entry name" value="Ribonuclease Inhibitor"/>
    <property type="match status" value="1"/>
</dbReference>
<gene>
    <name evidence="2" type="ORF">MYCIT1_LOCUS37835</name>
</gene>
<dbReference type="InterPro" id="IPR032675">
    <property type="entry name" value="LRR_dom_sf"/>
</dbReference>
<dbReference type="EMBL" id="CAVNYO010000480">
    <property type="protein sequence ID" value="CAK5284536.1"/>
    <property type="molecule type" value="Genomic_DNA"/>
</dbReference>
<dbReference type="InterPro" id="IPR001810">
    <property type="entry name" value="F-box_dom"/>
</dbReference>
<reference evidence="2" key="1">
    <citation type="submission" date="2023-11" db="EMBL/GenBank/DDBJ databases">
        <authorList>
            <person name="De Vega J J."/>
            <person name="De Vega J J."/>
        </authorList>
    </citation>
    <scope>NUCLEOTIDE SEQUENCE</scope>
</reference>
<dbReference type="Proteomes" id="UP001295794">
    <property type="component" value="Unassembled WGS sequence"/>
</dbReference>
<evidence type="ECO:0000313" key="3">
    <source>
        <dbReference type="Proteomes" id="UP001295794"/>
    </source>
</evidence>
<protein>
    <recommendedName>
        <fullName evidence="1">F-box domain-containing protein</fullName>
    </recommendedName>
</protein>
<name>A0AAD2I028_9AGAR</name>
<evidence type="ECO:0000259" key="1">
    <source>
        <dbReference type="PROSITE" id="PS50181"/>
    </source>
</evidence>
<organism evidence="2 3">
    <name type="scientific">Mycena citricolor</name>
    <dbReference type="NCBI Taxonomy" id="2018698"/>
    <lineage>
        <taxon>Eukaryota</taxon>
        <taxon>Fungi</taxon>
        <taxon>Dikarya</taxon>
        <taxon>Basidiomycota</taxon>
        <taxon>Agaricomycotina</taxon>
        <taxon>Agaricomycetes</taxon>
        <taxon>Agaricomycetidae</taxon>
        <taxon>Agaricales</taxon>
        <taxon>Marasmiineae</taxon>
        <taxon>Mycenaceae</taxon>
        <taxon>Mycena</taxon>
    </lineage>
</organism>
<dbReference type="SUPFAM" id="SSF81383">
    <property type="entry name" value="F-box domain"/>
    <property type="match status" value="1"/>
</dbReference>
<dbReference type="Gene3D" id="1.20.1280.50">
    <property type="match status" value="1"/>
</dbReference>
<keyword evidence="3" id="KW-1185">Reference proteome</keyword>
<dbReference type="InterPro" id="IPR036047">
    <property type="entry name" value="F-box-like_dom_sf"/>
</dbReference>
<feature type="domain" description="F-box" evidence="1">
    <location>
        <begin position="21"/>
        <end position="67"/>
    </location>
</feature>
<proteinExistence type="predicted"/>